<protein>
    <submittedName>
        <fullName evidence="1">Uncharacterized protein</fullName>
    </submittedName>
</protein>
<dbReference type="EnsemblPlants" id="OGLUM02G14080.1">
    <property type="protein sequence ID" value="OGLUM02G14080.1"/>
    <property type="gene ID" value="OGLUM02G14080"/>
</dbReference>
<evidence type="ECO:0000313" key="1">
    <source>
        <dbReference type="EnsemblPlants" id="OGLUM02G14080.1"/>
    </source>
</evidence>
<keyword evidence="2" id="KW-1185">Reference proteome</keyword>
<dbReference type="Proteomes" id="UP000026961">
    <property type="component" value="Chromosome 2"/>
</dbReference>
<sequence length="92" mass="10905">MSRAASRERKTGSRIQRLAFTLRMCKSGQVERTRVAHMHMQQRALELFHRDPPSPPSSVNLSQYLRFHWWRGCRCLRLFFHRASPLKEGVEP</sequence>
<evidence type="ECO:0000313" key="2">
    <source>
        <dbReference type="Proteomes" id="UP000026961"/>
    </source>
</evidence>
<organism evidence="1">
    <name type="scientific">Oryza glumipatula</name>
    <dbReference type="NCBI Taxonomy" id="40148"/>
    <lineage>
        <taxon>Eukaryota</taxon>
        <taxon>Viridiplantae</taxon>
        <taxon>Streptophyta</taxon>
        <taxon>Embryophyta</taxon>
        <taxon>Tracheophyta</taxon>
        <taxon>Spermatophyta</taxon>
        <taxon>Magnoliopsida</taxon>
        <taxon>Liliopsida</taxon>
        <taxon>Poales</taxon>
        <taxon>Poaceae</taxon>
        <taxon>BOP clade</taxon>
        <taxon>Oryzoideae</taxon>
        <taxon>Oryzeae</taxon>
        <taxon>Oryzinae</taxon>
        <taxon>Oryza</taxon>
    </lineage>
</organism>
<dbReference type="HOGENOM" id="CLU_2416862_0_0_1"/>
<reference evidence="1" key="2">
    <citation type="submission" date="2018-05" db="EMBL/GenBank/DDBJ databases">
        <title>OgluRS3 (Oryza glumaepatula Reference Sequence Version 3).</title>
        <authorList>
            <person name="Zhang J."/>
            <person name="Kudrna D."/>
            <person name="Lee S."/>
            <person name="Talag J."/>
            <person name="Welchert J."/>
            <person name="Wing R.A."/>
        </authorList>
    </citation>
    <scope>NUCLEOTIDE SEQUENCE [LARGE SCALE GENOMIC DNA]</scope>
</reference>
<dbReference type="Gramene" id="OGLUM02G14080.1">
    <property type="protein sequence ID" value="OGLUM02G14080.1"/>
    <property type="gene ID" value="OGLUM02G14080"/>
</dbReference>
<accession>A0A0D9YR82</accession>
<name>A0A0D9YR82_9ORYZ</name>
<proteinExistence type="predicted"/>
<reference evidence="1" key="1">
    <citation type="submission" date="2015-04" db="UniProtKB">
        <authorList>
            <consortium name="EnsemblPlants"/>
        </authorList>
    </citation>
    <scope>IDENTIFICATION</scope>
</reference>
<dbReference type="AlphaFoldDB" id="A0A0D9YR82"/>